<comment type="subcellular location">
    <subcellularLocation>
        <location evidence="11">Cytoplasm</location>
    </subcellularLocation>
</comment>
<gene>
    <name evidence="11" type="primary">fni</name>
    <name evidence="13" type="ORF">FO441_06810</name>
</gene>
<feature type="binding site" evidence="11">
    <location>
        <begin position="68"/>
        <end position="70"/>
    </location>
    <ligand>
        <name>FMN</name>
        <dbReference type="ChEBI" id="CHEBI:58210"/>
    </ligand>
</feature>
<keyword evidence="6 11" id="KW-0460">Magnesium</keyword>
<evidence type="ECO:0000256" key="6">
    <source>
        <dbReference type="ARBA" id="ARBA00022842"/>
    </source>
</evidence>
<evidence type="ECO:0000256" key="2">
    <source>
        <dbReference type="ARBA" id="ARBA00022490"/>
    </source>
</evidence>
<feature type="binding site" evidence="11">
    <location>
        <begin position="11"/>
        <end position="12"/>
    </location>
    <ligand>
        <name>substrate</name>
    </ligand>
</feature>
<organism evidence="13 14">
    <name type="scientific">Salinicoccus cyprini</name>
    <dbReference type="NCBI Taxonomy" id="2493691"/>
    <lineage>
        <taxon>Bacteria</taxon>
        <taxon>Bacillati</taxon>
        <taxon>Bacillota</taxon>
        <taxon>Bacilli</taxon>
        <taxon>Bacillales</taxon>
        <taxon>Staphylococcaceae</taxon>
        <taxon>Salinicoccus</taxon>
    </lineage>
</organism>
<comment type="similarity">
    <text evidence="11">Belongs to the IPP isomerase type 2 family.</text>
</comment>
<keyword evidence="7 11" id="KW-0521">NADP</keyword>
<comment type="cofactor">
    <cofactor evidence="11">
        <name>NADPH</name>
        <dbReference type="ChEBI" id="CHEBI:57783"/>
    </cofactor>
</comment>
<dbReference type="InterPro" id="IPR011179">
    <property type="entry name" value="IPdP_isomerase"/>
</dbReference>
<evidence type="ECO:0000256" key="10">
    <source>
        <dbReference type="ARBA" id="ARBA00025810"/>
    </source>
</evidence>
<dbReference type="GO" id="GO:0004452">
    <property type="term" value="F:isopentenyl-diphosphate delta-isomerase activity"/>
    <property type="evidence" value="ECO:0007669"/>
    <property type="project" value="UniProtKB-UniRule"/>
</dbReference>
<evidence type="ECO:0000259" key="12">
    <source>
        <dbReference type="Pfam" id="PF01070"/>
    </source>
</evidence>
<accession>A0A558AV29</accession>
<feature type="binding site" evidence="11">
    <location>
        <position position="98"/>
    </location>
    <ligand>
        <name>FMN</name>
        <dbReference type="ChEBI" id="CHEBI:58210"/>
    </ligand>
</feature>
<name>A0A558AV29_9STAP</name>
<keyword evidence="2 11" id="KW-0963">Cytoplasm</keyword>
<evidence type="ECO:0000256" key="8">
    <source>
        <dbReference type="ARBA" id="ARBA00023229"/>
    </source>
</evidence>
<dbReference type="HAMAP" id="MF_00354">
    <property type="entry name" value="Idi_2"/>
    <property type="match status" value="1"/>
</dbReference>
<dbReference type="InterPro" id="IPR000262">
    <property type="entry name" value="FMN-dep_DH"/>
</dbReference>
<keyword evidence="3 11" id="KW-0285">Flavoprotein</keyword>
<keyword evidence="9 11" id="KW-0413">Isomerase</keyword>
<keyword evidence="8 11" id="KW-0414">Isoprene biosynthesis</keyword>
<feature type="binding site" evidence="11">
    <location>
        <position position="214"/>
    </location>
    <ligand>
        <name>FMN</name>
        <dbReference type="ChEBI" id="CHEBI:58210"/>
    </ligand>
</feature>
<dbReference type="GO" id="GO:0070402">
    <property type="term" value="F:NADPH binding"/>
    <property type="evidence" value="ECO:0007669"/>
    <property type="project" value="UniProtKB-UniRule"/>
</dbReference>
<dbReference type="GO" id="GO:0016491">
    <property type="term" value="F:oxidoreductase activity"/>
    <property type="evidence" value="ECO:0007669"/>
    <property type="project" value="InterPro"/>
</dbReference>
<dbReference type="OrthoDB" id="9795032at2"/>
<dbReference type="Pfam" id="PF01070">
    <property type="entry name" value="FMN_dh"/>
    <property type="match status" value="1"/>
</dbReference>
<comment type="cofactor">
    <cofactor evidence="1 11">
        <name>FMN</name>
        <dbReference type="ChEBI" id="CHEBI:58210"/>
    </cofactor>
</comment>
<evidence type="ECO:0000256" key="3">
    <source>
        <dbReference type="ARBA" id="ARBA00022630"/>
    </source>
</evidence>
<sequence length="353" mass="39202">MNRETDLRSQRKDEHVRHALDQKAAVVDSDFNHVHFVHQSIPSFNLDEVDLSTCIGPLKLSQPLYINAMTGGSEWTRTINSKLAEVASATGIPMAVGSMHAALKHPELENSFTVVRDRNPKGLVFANVGADVSLDGAKRAIELIQADALQIHINAPQELIMPEGDRNFRSWLENIENIVRHAGIPVIIKEVGFGMSWETLQTLKDSGVRYVDVSGKGGTNFASIENARREHKDMDYLKNWGLSTAISLLEAEPFVSDMSILASGGIKTPLDAMKCLALGAKAVGMSRTMLEQVEYNGIEAAIEYISQFHHQMCKIAIMINARTIEEITQRPIVLSPEILSWQKQRALHSQRSR</sequence>
<evidence type="ECO:0000256" key="5">
    <source>
        <dbReference type="ARBA" id="ARBA00022723"/>
    </source>
</evidence>
<dbReference type="InterPro" id="IPR013785">
    <property type="entry name" value="Aldolase_TIM"/>
</dbReference>
<dbReference type="EMBL" id="VMSJ01000002">
    <property type="protein sequence ID" value="TVT28118.1"/>
    <property type="molecule type" value="Genomic_DNA"/>
</dbReference>
<evidence type="ECO:0000256" key="1">
    <source>
        <dbReference type="ARBA" id="ARBA00001917"/>
    </source>
</evidence>
<keyword evidence="5 11" id="KW-0479">Metal-binding</keyword>
<dbReference type="Proteomes" id="UP000315103">
    <property type="component" value="Unassembled WGS sequence"/>
</dbReference>
<dbReference type="GO" id="GO:0008299">
    <property type="term" value="P:isoprenoid biosynthetic process"/>
    <property type="evidence" value="ECO:0007669"/>
    <property type="project" value="UniProtKB-UniRule"/>
</dbReference>
<keyword evidence="4 11" id="KW-0288">FMN</keyword>
<feature type="domain" description="FMN-dependent dehydrogenase" evidence="12">
    <location>
        <begin position="170"/>
        <end position="330"/>
    </location>
</feature>
<dbReference type="Gene3D" id="3.20.20.70">
    <property type="entry name" value="Aldolase class I"/>
    <property type="match status" value="1"/>
</dbReference>
<evidence type="ECO:0000256" key="9">
    <source>
        <dbReference type="ARBA" id="ARBA00023235"/>
    </source>
</evidence>
<feature type="binding site" evidence="11">
    <location>
        <begin position="286"/>
        <end position="287"/>
    </location>
    <ligand>
        <name>FMN</name>
        <dbReference type="ChEBI" id="CHEBI:58210"/>
    </ligand>
</feature>
<comment type="cofactor">
    <cofactor evidence="11">
        <name>Mg(2+)</name>
        <dbReference type="ChEBI" id="CHEBI:18420"/>
    </cofactor>
</comment>
<comment type="catalytic activity">
    <reaction evidence="11">
        <text>isopentenyl diphosphate = dimethylallyl diphosphate</text>
        <dbReference type="Rhea" id="RHEA:23284"/>
        <dbReference type="ChEBI" id="CHEBI:57623"/>
        <dbReference type="ChEBI" id="CHEBI:128769"/>
        <dbReference type="EC" id="5.3.3.2"/>
    </reaction>
</comment>
<evidence type="ECO:0000313" key="13">
    <source>
        <dbReference type="EMBL" id="TVT28118.1"/>
    </source>
</evidence>
<comment type="caution">
    <text evidence="13">The sequence shown here is derived from an EMBL/GenBank/DDBJ whole genome shotgun (WGS) entry which is preliminary data.</text>
</comment>
<evidence type="ECO:0000313" key="14">
    <source>
        <dbReference type="Proteomes" id="UP000315103"/>
    </source>
</evidence>
<evidence type="ECO:0000256" key="4">
    <source>
        <dbReference type="ARBA" id="ARBA00022643"/>
    </source>
</evidence>
<feature type="binding site" evidence="11">
    <location>
        <position position="219"/>
    </location>
    <ligand>
        <name>FMN</name>
        <dbReference type="ChEBI" id="CHEBI:58210"/>
    </ligand>
</feature>
<dbReference type="PANTHER" id="PTHR43665:SF1">
    <property type="entry name" value="ISOPENTENYL-DIPHOSPHATE DELTA-ISOMERASE"/>
    <property type="match status" value="1"/>
</dbReference>
<dbReference type="NCBIfam" id="TIGR02151">
    <property type="entry name" value="IPP_isom_2"/>
    <property type="match status" value="1"/>
</dbReference>
<proteinExistence type="inferred from homology"/>
<feature type="binding site" evidence="11">
    <location>
        <position position="158"/>
    </location>
    <ligand>
        <name>Mg(2+)</name>
        <dbReference type="ChEBI" id="CHEBI:18420"/>
    </ligand>
</feature>
<feature type="binding site" evidence="11">
    <location>
        <position position="127"/>
    </location>
    <ligand>
        <name>FMN</name>
        <dbReference type="ChEBI" id="CHEBI:58210"/>
    </ligand>
</feature>
<comment type="function">
    <text evidence="11">Involved in the biosynthesis of isoprenoids. Catalyzes the 1,3-allylic rearrangement of the homoallylic substrate isopentenyl (IPP) to its allylic isomer, dimethylallyl diphosphate (DMAPP).</text>
</comment>
<dbReference type="SUPFAM" id="SSF51395">
    <property type="entry name" value="FMN-linked oxidoreductases"/>
    <property type="match status" value="1"/>
</dbReference>
<feature type="binding site" evidence="11">
    <location>
        <begin position="265"/>
        <end position="267"/>
    </location>
    <ligand>
        <name>FMN</name>
        <dbReference type="ChEBI" id="CHEBI:58210"/>
    </ligand>
</feature>
<dbReference type="RefSeq" id="WP_145287702.1">
    <property type="nucleotide sequence ID" value="NZ_VMSJ01000002.1"/>
</dbReference>
<evidence type="ECO:0000256" key="7">
    <source>
        <dbReference type="ARBA" id="ARBA00022857"/>
    </source>
</evidence>
<dbReference type="GO" id="GO:0005737">
    <property type="term" value="C:cytoplasm"/>
    <property type="evidence" value="ECO:0007669"/>
    <property type="project" value="UniProtKB-SubCell"/>
</dbReference>
<dbReference type="PANTHER" id="PTHR43665">
    <property type="entry name" value="ISOPENTENYL-DIPHOSPHATE DELTA-ISOMERASE"/>
    <property type="match status" value="1"/>
</dbReference>
<dbReference type="AlphaFoldDB" id="A0A558AV29"/>
<dbReference type="CDD" id="cd02811">
    <property type="entry name" value="IDI-2_FMN"/>
    <property type="match status" value="1"/>
</dbReference>
<dbReference type="GO" id="GO:0010181">
    <property type="term" value="F:FMN binding"/>
    <property type="evidence" value="ECO:0007669"/>
    <property type="project" value="UniProtKB-UniRule"/>
</dbReference>
<evidence type="ECO:0000256" key="11">
    <source>
        <dbReference type="HAMAP-Rule" id="MF_00354"/>
    </source>
</evidence>
<comment type="caution">
    <text evidence="11">Lacks conserved residue(s) required for the propagation of feature annotation.</text>
</comment>
<comment type="subunit">
    <text evidence="10 11">Homooctamer. Dimer of tetramers.</text>
</comment>
<protein>
    <recommendedName>
        <fullName evidence="11">Isopentenyl-diphosphate delta-isomerase</fullName>
        <shortName evidence="11">IPP isomerase</shortName>
        <ecNumber evidence="11">5.3.3.2</ecNumber>
    </recommendedName>
    <alternativeName>
        <fullName evidence="11">Isopentenyl diphosphate:dimethylallyl diphosphate isomerase</fullName>
    </alternativeName>
    <alternativeName>
        <fullName evidence="11">Isopentenyl pyrophosphate isomerase</fullName>
    </alternativeName>
    <alternativeName>
        <fullName evidence="11">Type 2 isopentenyl diphosphate isomerase</fullName>
        <shortName evidence="11">IDI-2</shortName>
    </alternativeName>
</protein>
<reference evidence="13 14" key="1">
    <citation type="submission" date="2019-07" db="EMBL/GenBank/DDBJ databases">
        <title>Salinicoccus cyprini sp. nov., isolated from gastro-intestinal tract of mirror carp, Cyprinus carpio var. specularis, collected from Gobind Sagar Reservoir, Himachal Pradesh, India.</title>
        <authorList>
            <person name="Talwar C."/>
            <person name="Singh A.K."/>
            <person name="Lal R."/>
            <person name="Negi R.K."/>
        </authorList>
    </citation>
    <scope>NUCLEOTIDE SEQUENCE [LARGE SCALE GENOMIC DNA]</scope>
    <source>
        <strain evidence="13 14">CT19</strain>
    </source>
</reference>
<keyword evidence="14" id="KW-1185">Reference proteome</keyword>
<feature type="binding site" evidence="11">
    <location>
        <position position="189"/>
    </location>
    <ligand>
        <name>FMN</name>
        <dbReference type="ChEBI" id="CHEBI:58210"/>
    </ligand>
</feature>
<dbReference type="EC" id="5.3.3.2" evidence="11"/>
<feature type="binding site" evidence="11">
    <location>
        <begin position="98"/>
        <end position="100"/>
    </location>
    <ligand>
        <name>substrate</name>
    </ligand>
</feature>
<dbReference type="PIRSF" id="PIRSF003314">
    <property type="entry name" value="IPP_isomerase"/>
    <property type="match status" value="1"/>
</dbReference>
<feature type="binding site" evidence="11">
    <location>
        <position position="157"/>
    </location>
    <ligand>
        <name>substrate</name>
    </ligand>
</feature>
<dbReference type="GO" id="GO:0000287">
    <property type="term" value="F:magnesium ion binding"/>
    <property type="evidence" value="ECO:0007669"/>
    <property type="project" value="UniProtKB-UniRule"/>
</dbReference>